<evidence type="ECO:0008006" key="3">
    <source>
        <dbReference type="Google" id="ProtNLM"/>
    </source>
</evidence>
<accession>A0ABU2SH64</accession>
<gene>
    <name evidence="1" type="ORF">RM609_03295</name>
</gene>
<keyword evidence="2" id="KW-1185">Reference proteome</keyword>
<name>A0ABU2SH64_9ACTN</name>
<dbReference type="Proteomes" id="UP001180531">
    <property type="component" value="Unassembled WGS sequence"/>
</dbReference>
<sequence length="170" mass="18662">MPIENDSPSAAKHWQECTGVHDFLEQVRLLPGMWLPGGSLQTLESMLVGYRVALGVHAVDEPFDFWNGGKFSQWLDDCLGDVACLGPYDGSPEGAGLVLVLTDYDRFAAACPEAAHAVLDLIAGQARRASVFQRRVICLVHSNDPGIRFDPVGAMPVLWNDKEWLDAARR</sequence>
<organism evidence="1 2">
    <name type="scientific">Streptomyces hesseae</name>
    <dbReference type="NCBI Taxonomy" id="3075519"/>
    <lineage>
        <taxon>Bacteria</taxon>
        <taxon>Bacillati</taxon>
        <taxon>Actinomycetota</taxon>
        <taxon>Actinomycetes</taxon>
        <taxon>Kitasatosporales</taxon>
        <taxon>Streptomycetaceae</taxon>
        <taxon>Streptomyces</taxon>
    </lineage>
</organism>
<reference evidence="1" key="1">
    <citation type="submission" date="2024-05" db="EMBL/GenBank/DDBJ databases">
        <title>30 novel species of actinomycetes from the DSMZ collection.</title>
        <authorList>
            <person name="Nouioui I."/>
        </authorList>
    </citation>
    <scope>NUCLEOTIDE SEQUENCE</scope>
    <source>
        <strain evidence="1">DSM 40473</strain>
    </source>
</reference>
<proteinExistence type="predicted"/>
<dbReference type="EMBL" id="JAVRFI010000002">
    <property type="protein sequence ID" value="MDT0448128.1"/>
    <property type="molecule type" value="Genomic_DNA"/>
</dbReference>
<protein>
    <recommendedName>
        <fullName evidence="3">Barstar (barnase inhibitor) domain-containing protein</fullName>
    </recommendedName>
</protein>
<evidence type="ECO:0000313" key="2">
    <source>
        <dbReference type="Proteomes" id="UP001180531"/>
    </source>
</evidence>
<evidence type="ECO:0000313" key="1">
    <source>
        <dbReference type="EMBL" id="MDT0448128.1"/>
    </source>
</evidence>
<dbReference type="RefSeq" id="WP_311607755.1">
    <property type="nucleotide sequence ID" value="NZ_JAVRFI010000002.1"/>
</dbReference>
<comment type="caution">
    <text evidence="1">The sequence shown here is derived from an EMBL/GenBank/DDBJ whole genome shotgun (WGS) entry which is preliminary data.</text>
</comment>